<evidence type="ECO:0000313" key="15">
    <source>
        <dbReference type="EMBL" id="CAG8472965.1"/>
    </source>
</evidence>
<dbReference type="SUPFAM" id="SSF52343">
    <property type="entry name" value="Ferredoxin reductase-like, C-terminal NADP-linked domain"/>
    <property type="match status" value="1"/>
</dbReference>
<evidence type="ECO:0000256" key="4">
    <source>
        <dbReference type="ARBA" id="ARBA00022692"/>
    </source>
</evidence>
<dbReference type="PROSITE" id="PS50292">
    <property type="entry name" value="PEROXIDASE_3"/>
    <property type="match status" value="1"/>
</dbReference>
<keyword evidence="3" id="KW-0813">Transport</keyword>
<dbReference type="InterPro" id="IPR039261">
    <property type="entry name" value="FNR_nucleotide-bd"/>
</dbReference>
<feature type="transmembrane region" description="Helical" evidence="10">
    <location>
        <begin position="776"/>
        <end position="793"/>
    </location>
</feature>
<feature type="binding site" description="axial binding residue" evidence="9">
    <location>
        <position position="282"/>
    </location>
    <ligand>
        <name>heme b</name>
        <dbReference type="ChEBI" id="CHEBI:60344"/>
    </ligand>
    <ligandPart>
        <name>Fe</name>
        <dbReference type="ChEBI" id="CHEBI:18248"/>
    </ligandPart>
</feature>
<dbReference type="InterPro" id="IPR001433">
    <property type="entry name" value="OxRdtase_FAD/NAD-bd"/>
</dbReference>
<keyword evidence="9" id="KW-0349">Heme</keyword>
<keyword evidence="16" id="KW-1185">Reference proteome</keyword>
<keyword evidence="7" id="KW-0560">Oxidoreductase</keyword>
<dbReference type="PROSITE" id="PS50836">
    <property type="entry name" value="DOMON"/>
    <property type="match status" value="1"/>
</dbReference>
<dbReference type="PRINTS" id="PR00457">
    <property type="entry name" value="ANPEROXIDASE"/>
</dbReference>
<dbReference type="SUPFAM" id="SSF48113">
    <property type="entry name" value="Heme-dependent peroxidases"/>
    <property type="match status" value="1"/>
</dbReference>
<dbReference type="InterPro" id="IPR005018">
    <property type="entry name" value="DOMON_domain"/>
</dbReference>
<evidence type="ECO:0000259" key="14">
    <source>
        <dbReference type="PROSITE" id="PS51384"/>
    </source>
</evidence>
<feature type="transmembrane region" description="Helical" evidence="10">
    <location>
        <begin position="668"/>
        <end position="689"/>
    </location>
</feature>
<evidence type="ECO:0000256" key="5">
    <source>
        <dbReference type="ARBA" id="ARBA00022982"/>
    </source>
</evidence>
<dbReference type="Pfam" id="PF03098">
    <property type="entry name" value="An_peroxidase"/>
    <property type="match status" value="1"/>
</dbReference>
<dbReference type="PROSITE" id="PS50939">
    <property type="entry name" value="CYTOCHROME_B561"/>
    <property type="match status" value="1"/>
</dbReference>
<protein>
    <submittedName>
        <fullName evidence="15">5666_t:CDS:1</fullName>
    </submittedName>
</protein>
<dbReference type="CDD" id="cd06183">
    <property type="entry name" value="cyt_b5_reduct_like"/>
    <property type="match status" value="1"/>
</dbReference>
<dbReference type="GO" id="GO:0046872">
    <property type="term" value="F:metal ion binding"/>
    <property type="evidence" value="ECO:0007669"/>
    <property type="project" value="UniProtKB-KW"/>
</dbReference>
<feature type="domain" description="FAD-binding FR-type" evidence="14">
    <location>
        <begin position="1054"/>
        <end position="1163"/>
    </location>
</feature>
<dbReference type="Gene3D" id="1.20.120.1770">
    <property type="match status" value="1"/>
</dbReference>
<dbReference type="PROSITE" id="PS51384">
    <property type="entry name" value="FAD_FR"/>
    <property type="match status" value="1"/>
</dbReference>
<accession>A0A9N8Z8I8</accession>
<dbReference type="Pfam" id="PF00970">
    <property type="entry name" value="FAD_binding_6"/>
    <property type="match status" value="1"/>
</dbReference>
<dbReference type="PROSITE" id="PS50255">
    <property type="entry name" value="CYTOCHROME_B5_2"/>
    <property type="match status" value="1"/>
</dbReference>
<dbReference type="GO" id="GO:0020037">
    <property type="term" value="F:heme binding"/>
    <property type="evidence" value="ECO:0007669"/>
    <property type="project" value="InterPro"/>
</dbReference>
<dbReference type="Gene3D" id="3.10.120.10">
    <property type="entry name" value="Cytochrome b5-like heme/steroid binding domain"/>
    <property type="match status" value="1"/>
</dbReference>
<dbReference type="CDD" id="cd09631">
    <property type="entry name" value="DOMON_DOH"/>
    <property type="match status" value="1"/>
</dbReference>
<dbReference type="InterPro" id="IPR006593">
    <property type="entry name" value="Cyt_b561/ferric_Rdtase_TM"/>
</dbReference>
<evidence type="ECO:0000256" key="8">
    <source>
        <dbReference type="ARBA" id="ARBA00023136"/>
    </source>
</evidence>
<feature type="domain" description="DOMON" evidence="12">
    <location>
        <begin position="511"/>
        <end position="629"/>
    </location>
</feature>
<dbReference type="SUPFAM" id="SSF49344">
    <property type="entry name" value="CBD9-like"/>
    <property type="match status" value="1"/>
</dbReference>
<dbReference type="InterPro" id="IPR017927">
    <property type="entry name" value="FAD-bd_FR_type"/>
</dbReference>
<dbReference type="InterPro" id="IPR008333">
    <property type="entry name" value="Cbr1-like_FAD-bd_dom"/>
</dbReference>
<dbReference type="SUPFAM" id="SSF63380">
    <property type="entry name" value="Riboflavin synthase domain-like"/>
    <property type="match status" value="1"/>
</dbReference>
<evidence type="ECO:0000256" key="2">
    <source>
        <dbReference type="ARBA" id="ARBA00004370"/>
    </source>
</evidence>
<dbReference type="Gene3D" id="3.40.50.80">
    <property type="entry name" value="Nucleotide-binding domain of ferredoxin-NADP reductase (FNR) module"/>
    <property type="match status" value="1"/>
</dbReference>
<evidence type="ECO:0000313" key="16">
    <source>
        <dbReference type="Proteomes" id="UP000789572"/>
    </source>
</evidence>
<comment type="caution">
    <text evidence="15">The sequence shown here is derived from an EMBL/GenBank/DDBJ whole genome shotgun (WGS) entry which is preliminary data.</text>
</comment>
<dbReference type="InterPro" id="IPR019791">
    <property type="entry name" value="Haem_peroxidase_animal"/>
</dbReference>
<gene>
    <name evidence="15" type="ORF">POCULU_LOCUS1135</name>
</gene>
<keyword evidence="8 10" id="KW-0472">Membrane</keyword>
<dbReference type="SUPFAM" id="SSF55856">
    <property type="entry name" value="Cytochrome b5-like heme/steroid binding domain"/>
    <property type="match status" value="1"/>
</dbReference>
<keyword evidence="4 10" id="KW-0812">Transmembrane</keyword>
<evidence type="ECO:0000259" key="11">
    <source>
        <dbReference type="PROSITE" id="PS50255"/>
    </source>
</evidence>
<evidence type="ECO:0000259" key="12">
    <source>
        <dbReference type="PROSITE" id="PS50836"/>
    </source>
</evidence>
<dbReference type="OrthoDB" id="823504at2759"/>
<dbReference type="InterPro" id="IPR017938">
    <property type="entry name" value="Riboflavin_synthase-like_b-brl"/>
</dbReference>
<dbReference type="InterPro" id="IPR010255">
    <property type="entry name" value="Haem_peroxidase_sf"/>
</dbReference>
<keyword evidence="9" id="KW-0479">Metal-binding</keyword>
<sequence length="1470" mass="164680">MIQTPSDALAANLNPTSARLAINCTDPVPPGQAPLPRCISGIGFSYNAGQYDTNTRKLYRSARRTSHFTTFFGQYISFDIIQTTSNMTANPIAVPQDDATYNWGFVATAPLFNFNRTAFNDNTPAGHAGLNQVTSYLDLEQLYSNDPTVQMQLRDTASSRGYLKTGTPGYAPFDPNNPTKYLVGAANPKSRNLFVMAMHTVWLRNHNRLCDQLWDTHGTSWTDEQYYQEARRLNKAYYQKMVTEEYLGVVLGRPLPLYSGYNANQANGIDTVFASITMRYGHTELSDAYHMEDINGEDLASLPSNQINDETLLEKFSLEVVLRSLALLRQEEVDGLISDNVRNFCPTQTLCFDNASTDINRARDRGIPVYNTVRQAYGFAPANTFADITSNPDMQARLQKLYGTVDQVEAYIGMFYEDHLPGSNFGPTLNASMITQFSIFRDTDKTWYENTLSDDEKLAVRNTTFRDIVLANLILPDGTNFPQNVWTVQPDTGSSSSDLDTAFPGKVTPWTPYILRWRISGTVIQFAVDLATSSGSGWFGVGFGPTDDGMTGADMIIGIVSNGNVNIMNYYATGYQPPIVDPVQEVQLDSQSVSNGLARVQFSRSLTSSNSDKRKPIKNQDLKVIMAYNPVSSILTYHGNNRQKLRINFYTNTIASDANPESIMRTRIAHGISMFLAWGVIYPASAFIVRYYKHTYGFLKIHVNMQLLASSLVATMGAAVIATVSKTLCVHAKVGLVVYGSTYIQLGLGICSFWLLKKIESVNEGIPRILKRAHRYFGGTLIIAALFNIYLGIQQFGLQYGYNDLPLRIAFISYVSVVVLVFIFAELWRAFDGVFVARSCRKEDIVEAKTMLYSYLTVEAHSELPDFTWDEINERVQRGAFLVVCDGLVADIRKWINIHPGGAKILERVIGTDITNDFYDTHKIDLIKEKEKEEALENKDMIFAQPASLISPVLGEYAHLWDKRKQTQYRKTILTTIDDANIKIFHKSRVPIARHKHTAFATMQFATMVIGKVSETNYTVDKSLDALDPDLKSYFRPEAAPFLEFDIAKDTSNRVFRRYQLTDKEMINANPKLPVYRLTFTKVHQPKKAGGDRFLPGDYVELQGRVKGQVIVRSYTPIEGRMSNTFSIIVKIYPDGLMSQLLHNQLVGYEVKIRGPFDLSDRIGVSHLSQNELSTVMGRRFSSSRSVISNTSSDYNGHILLNPDASDGCWDELFMIAGGTGVTPMLQLIKYYLKTLASNRDRRLSMHLLYANDKVEDIIDGLKLEGFAALSKGMLTVTYILTKPPNNWNGLTGHINTEILNNWISHHARRDTIFNQPSMPQPLTSSVGQDSYYSDRTPDANYAHMDVDEVNNEVIQATVEDNDEVNQEVVNASTHSLSTTDHEIIGTPIHPSHVLNSKDPLNRHASLLSSSYAPTGSPLLSPMLSPTPSQSYYQMPRMKIVACGPSPMLLTVQNSLKDMGYSDDDIIMMF</sequence>
<evidence type="ECO:0000256" key="9">
    <source>
        <dbReference type="PIRSR" id="PIRSR619791-2"/>
    </source>
</evidence>
<evidence type="ECO:0000256" key="6">
    <source>
        <dbReference type="ARBA" id="ARBA00022989"/>
    </source>
</evidence>
<reference evidence="15" key="1">
    <citation type="submission" date="2021-06" db="EMBL/GenBank/DDBJ databases">
        <authorList>
            <person name="Kallberg Y."/>
            <person name="Tangrot J."/>
            <person name="Rosling A."/>
        </authorList>
    </citation>
    <scope>NUCLEOTIDE SEQUENCE</scope>
    <source>
        <strain evidence="15">IA702</strain>
    </source>
</reference>
<dbReference type="Pfam" id="PF03351">
    <property type="entry name" value="DOMON"/>
    <property type="match status" value="1"/>
</dbReference>
<keyword evidence="6 10" id="KW-1133">Transmembrane helix</keyword>
<keyword evidence="5" id="KW-0249">Electron transport</keyword>
<dbReference type="EMBL" id="CAJVPJ010000077">
    <property type="protein sequence ID" value="CAG8472965.1"/>
    <property type="molecule type" value="Genomic_DNA"/>
</dbReference>
<dbReference type="PANTHER" id="PTHR11475:SF144">
    <property type="entry name" value="NAD(P)H OXIDASE (H2O2-FORMING)"/>
    <property type="match status" value="1"/>
</dbReference>
<dbReference type="InterPro" id="IPR001199">
    <property type="entry name" value="Cyt_B5-like_heme/steroid-bd"/>
</dbReference>
<dbReference type="InterPro" id="IPR036400">
    <property type="entry name" value="Cyt_B5-like_heme/steroid_sf"/>
</dbReference>
<dbReference type="GO" id="GO:0016020">
    <property type="term" value="C:membrane"/>
    <property type="evidence" value="ECO:0007669"/>
    <property type="project" value="UniProtKB-SubCell"/>
</dbReference>
<evidence type="ECO:0000256" key="3">
    <source>
        <dbReference type="ARBA" id="ARBA00022448"/>
    </source>
</evidence>
<dbReference type="CDD" id="cd08760">
    <property type="entry name" value="Cyt_b561_FRRS1_like"/>
    <property type="match status" value="1"/>
</dbReference>
<dbReference type="InterPro" id="IPR037120">
    <property type="entry name" value="Haem_peroxidase_sf_animal"/>
</dbReference>
<dbReference type="Gene3D" id="2.60.40.1210">
    <property type="entry name" value="Cellobiose dehydrogenase, cytochrome domain"/>
    <property type="match status" value="1"/>
</dbReference>
<dbReference type="Gene3D" id="1.10.640.10">
    <property type="entry name" value="Haem peroxidase domain superfamily, animal type"/>
    <property type="match status" value="1"/>
</dbReference>
<evidence type="ECO:0000256" key="1">
    <source>
        <dbReference type="ARBA" id="ARBA00001974"/>
    </source>
</evidence>
<comment type="cofactor">
    <cofactor evidence="1">
        <name>FAD</name>
        <dbReference type="ChEBI" id="CHEBI:57692"/>
    </cofactor>
</comment>
<feature type="domain" description="Cytochrome b561" evidence="13">
    <location>
        <begin position="631"/>
        <end position="831"/>
    </location>
</feature>
<dbReference type="Pfam" id="PF00175">
    <property type="entry name" value="NAD_binding_1"/>
    <property type="match status" value="1"/>
</dbReference>
<organism evidence="15 16">
    <name type="scientific">Paraglomus occultum</name>
    <dbReference type="NCBI Taxonomy" id="144539"/>
    <lineage>
        <taxon>Eukaryota</taxon>
        <taxon>Fungi</taxon>
        <taxon>Fungi incertae sedis</taxon>
        <taxon>Mucoromycota</taxon>
        <taxon>Glomeromycotina</taxon>
        <taxon>Glomeromycetes</taxon>
        <taxon>Paraglomerales</taxon>
        <taxon>Paraglomeraceae</taxon>
        <taxon>Paraglomus</taxon>
    </lineage>
</organism>
<dbReference type="GO" id="GO:0004601">
    <property type="term" value="F:peroxidase activity"/>
    <property type="evidence" value="ECO:0007669"/>
    <property type="project" value="InterPro"/>
</dbReference>
<evidence type="ECO:0000259" key="13">
    <source>
        <dbReference type="PROSITE" id="PS50939"/>
    </source>
</evidence>
<dbReference type="GO" id="GO:0006979">
    <property type="term" value="P:response to oxidative stress"/>
    <property type="evidence" value="ECO:0007669"/>
    <property type="project" value="InterPro"/>
</dbReference>
<dbReference type="InterPro" id="IPR045266">
    <property type="entry name" value="DOH_DOMON"/>
</dbReference>
<feature type="transmembrane region" description="Helical" evidence="10">
    <location>
        <begin position="805"/>
        <end position="828"/>
    </location>
</feature>
<evidence type="ECO:0000256" key="10">
    <source>
        <dbReference type="SAM" id="Phobius"/>
    </source>
</evidence>
<comment type="subcellular location">
    <subcellularLocation>
        <location evidence="2">Membrane</location>
    </subcellularLocation>
</comment>
<feature type="transmembrane region" description="Helical" evidence="10">
    <location>
        <begin position="701"/>
        <end position="724"/>
    </location>
</feature>
<dbReference type="Proteomes" id="UP000789572">
    <property type="component" value="Unassembled WGS sequence"/>
</dbReference>
<proteinExistence type="predicted"/>
<name>A0A9N8Z8I8_9GLOM</name>
<dbReference type="SMART" id="SM00664">
    <property type="entry name" value="DoH"/>
    <property type="match status" value="1"/>
</dbReference>
<feature type="transmembrane region" description="Helical" evidence="10">
    <location>
        <begin position="736"/>
        <end position="756"/>
    </location>
</feature>
<dbReference type="SMART" id="SM00665">
    <property type="entry name" value="B561"/>
    <property type="match status" value="1"/>
</dbReference>
<keyword evidence="9" id="KW-0408">Iron</keyword>
<dbReference type="Pfam" id="PF00173">
    <property type="entry name" value="Cyt-b5"/>
    <property type="match status" value="1"/>
</dbReference>
<dbReference type="Gene3D" id="2.40.30.10">
    <property type="entry name" value="Translation factors"/>
    <property type="match status" value="1"/>
</dbReference>
<feature type="domain" description="Cytochrome b5 heme-binding" evidence="11">
    <location>
        <begin position="864"/>
        <end position="922"/>
    </location>
</feature>
<dbReference type="PANTHER" id="PTHR11475">
    <property type="entry name" value="OXIDASE/PEROXIDASE"/>
    <property type="match status" value="1"/>
</dbReference>
<evidence type="ECO:0000256" key="7">
    <source>
        <dbReference type="ARBA" id="ARBA00023002"/>
    </source>
</evidence>